<feature type="compositionally biased region" description="Basic and acidic residues" evidence="5">
    <location>
        <begin position="629"/>
        <end position="642"/>
    </location>
</feature>
<evidence type="ECO:0000256" key="3">
    <source>
        <dbReference type="ARBA" id="ARBA00022989"/>
    </source>
</evidence>
<dbReference type="InterPro" id="IPR054464">
    <property type="entry name" value="ULD_fung"/>
</dbReference>
<evidence type="ECO:0000256" key="2">
    <source>
        <dbReference type="ARBA" id="ARBA00022692"/>
    </source>
</evidence>
<feature type="transmembrane region" description="Helical" evidence="6">
    <location>
        <begin position="997"/>
        <end position="1017"/>
    </location>
</feature>
<dbReference type="Gene3D" id="1.20.58.340">
    <property type="entry name" value="Magnesium transport protein CorA, transmembrane region"/>
    <property type="match status" value="1"/>
</dbReference>
<keyword evidence="9" id="KW-1185">Reference proteome</keyword>
<feature type="compositionally biased region" description="Low complexity" evidence="5">
    <location>
        <begin position="230"/>
        <end position="249"/>
    </location>
</feature>
<feature type="compositionally biased region" description="Basic and acidic residues" evidence="5">
    <location>
        <begin position="14"/>
        <end position="24"/>
    </location>
</feature>
<dbReference type="Proteomes" id="UP001301769">
    <property type="component" value="Unassembled WGS sequence"/>
</dbReference>
<organism evidence="8 9">
    <name type="scientific">Rhypophila decipiens</name>
    <dbReference type="NCBI Taxonomy" id="261697"/>
    <lineage>
        <taxon>Eukaryota</taxon>
        <taxon>Fungi</taxon>
        <taxon>Dikarya</taxon>
        <taxon>Ascomycota</taxon>
        <taxon>Pezizomycotina</taxon>
        <taxon>Sordariomycetes</taxon>
        <taxon>Sordariomycetidae</taxon>
        <taxon>Sordariales</taxon>
        <taxon>Naviculisporaceae</taxon>
        <taxon>Rhypophila</taxon>
    </lineage>
</organism>
<gene>
    <name evidence="8" type="ORF">QBC37DRAFT_422205</name>
</gene>
<dbReference type="Pfam" id="PF22893">
    <property type="entry name" value="ULD_2"/>
    <property type="match status" value="1"/>
</dbReference>
<keyword evidence="4 6" id="KW-0472">Membrane</keyword>
<feature type="region of interest" description="Disordered" evidence="5">
    <location>
        <begin position="1"/>
        <end position="28"/>
    </location>
</feature>
<evidence type="ECO:0000256" key="5">
    <source>
        <dbReference type="SAM" id="MobiDB-lite"/>
    </source>
</evidence>
<feature type="region of interest" description="Disordered" evidence="5">
    <location>
        <begin position="108"/>
        <end position="250"/>
    </location>
</feature>
<feature type="compositionally biased region" description="Pro residues" evidence="5">
    <location>
        <begin position="152"/>
        <end position="161"/>
    </location>
</feature>
<dbReference type="EMBL" id="MU858101">
    <property type="protein sequence ID" value="KAK4213974.1"/>
    <property type="molecule type" value="Genomic_DNA"/>
</dbReference>
<dbReference type="GO" id="GO:0016020">
    <property type="term" value="C:membrane"/>
    <property type="evidence" value="ECO:0007669"/>
    <property type="project" value="UniProtKB-SubCell"/>
</dbReference>
<evidence type="ECO:0000259" key="7">
    <source>
        <dbReference type="Pfam" id="PF22893"/>
    </source>
</evidence>
<evidence type="ECO:0000256" key="4">
    <source>
        <dbReference type="ARBA" id="ARBA00023136"/>
    </source>
</evidence>
<dbReference type="InterPro" id="IPR045863">
    <property type="entry name" value="CorA_TM1_TM2"/>
</dbReference>
<evidence type="ECO:0000256" key="6">
    <source>
        <dbReference type="SAM" id="Phobius"/>
    </source>
</evidence>
<feature type="compositionally biased region" description="Acidic residues" evidence="5">
    <location>
        <begin position="1326"/>
        <end position="1337"/>
    </location>
</feature>
<proteinExistence type="predicted"/>
<reference evidence="8" key="2">
    <citation type="submission" date="2023-05" db="EMBL/GenBank/DDBJ databases">
        <authorList>
            <consortium name="Lawrence Berkeley National Laboratory"/>
            <person name="Steindorff A."/>
            <person name="Hensen N."/>
            <person name="Bonometti L."/>
            <person name="Westerberg I."/>
            <person name="Brannstrom I.O."/>
            <person name="Guillou S."/>
            <person name="Cros-Aarteil S."/>
            <person name="Calhoun S."/>
            <person name="Haridas S."/>
            <person name="Kuo A."/>
            <person name="Mondo S."/>
            <person name="Pangilinan J."/>
            <person name="Riley R."/>
            <person name="Labutti K."/>
            <person name="Andreopoulos B."/>
            <person name="Lipzen A."/>
            <person name="Chen C."/>
            <person name="Yanf M."/>
            <person name="Daum C."/>
            <person name="Ng V."/>
            <person name="Clum A."/>
            <person name="Ohm R."/>
            <person name="Martin F."/>
            <person name="Silar P."/>
            <person name="Natvig D."/>
            <person name="Lalanne C."/>
            <person name="Gautier V."/>
            <person name="Ament-Velasquez S.L."/>
            <person name="Kruys A."/>
            <person name="Hutchinson M.I."/>
            <person name="Powell A.J."/>
            <person name="Barry K."/>
            <person name="Miller A.N."/>
            <person name="Grigoriev I.V."/>
            <person name="Debuchy R."/>
            <person name="Gladieux P."/>
            <person name="Thoren M.H."/>
            <person name="Johannesson H."/>
        </authorList>
    </citation>
    <scope>NUCLEOTIDE SEQUENCE</scope>
    <source>
        <strain evidence="8">PSN293</strain>
    </source>
</reference>
<dbReference type="GO" id="GO:0046873">
    <property type="term" value="F:metal ion transmembrane transporter activity"/>
    <property type="evidence" value="ECO:0007669"/>
    <property type="project" value="InterPro"/>
</dbReference>
<comment type="subcellular location">
    <subcellularLocation>
        <location evidence="1">Membrane</location>
        <topology evidence="1">Multi-pass membrane protein</topology>
    </subcellularLocation>
</comment>
<feature type="transmembrane region" description="Helical" evidence="6">
    <location>
        <begin position="1272"/>
        <end position="1292"/>
    </location>
</feature>
<protein>
    <recommendedName>
        <fullName evidence="7">Ubiquitin-like domain-containing protein</fullName>
    </recommendedName>
</protein>
<comment type="caution">
    <text evidence="8">The sequence shown here is derived from an EMBL/GenBank/DDBJ whole genome shotgun (WGS) entry which is preliminary data.</text>
</comment>
<evidence type="ECO:0000313" key="9">
    <source>
        <dbReference type="Proteomes" id="UP001301769"/>
    </source>
</evidence>
<dbReference type="InterPro" id="IPR002523">
    <property type="entry name" value="MgTranspt_CorA/ZnTranspt_ZntB"/>
</dbReference>
<keyword evidence="2 6" id="KW-0812">Transmembrane</keyword>
<evidence type="ECO:0000256" key="1">
    <source>
        <dbReference type="ARBA" id="ARBA00004141"/>
    </source>
</evidence>
<reference evidence="8" key="1">
    <citation type="journal article" date="2023" name="Mol. Phylogenet. Evol.">
        <title>Genome-scale phylogeny and comparative genomics of the fungal order Sordariales.</title>
        <authorList>
            <person name="Hensen N."/>
            <person name="Bonometti L."/>
            <person name="Westerberg I."/>
            <person name="Brannstrom I.O."/>
            <person name="Guillou S."/>
            <person name="Cros-Aarteil S."/>
            <person name="Calhoun S."/>
            <person name="Haridas S."/>
            <person name="Kuo A."/>
            <person name="Mondo S."/>
            <person name="Pangilinan J."/>
            <person name="Riley R."/>
            <person name="LaButti K."/>
            <person name="Andreopoulos B."/>
            <person name="Lipzen A."/>
            <person name="Chen C."/>
            <person name="Yan M."/>
            <person name="Daum C."/>
            <person name="Ng V."/>
            <person name="Clum A."/>
            <person name="Steindorff A."/>
            <person name="Ohm R.A."/>
            <person name="Martin F."/>
            <person name="Silar P."/>
            <person name="Natvig D.O."/>
            <person name="Lalanne C."/>
            <person name="Gautier V."/>
            <person name="Ament-Velasquez S.L."/>
            <person name="Kruys A."/>
            <person name="Hutchinson M.I."/>
            <person name="Powell A.J."/>
            <person name="Barry K."/>
            <person name="Miller A.N."/>
            <person name="Grigoriev I.V."/>
            <person name="Debuchy R."/>
            <person name="Gladieux P."/>
            <person name="Hiltunen Thoren M."/>
            <person name="Johannesson H."/>
        </authorList>
    </citation>
    <scope>NUCLEOTIDE SEQUENCE</scope>
    <source>
        <strain evidence="8">PSN293</strain>
    </source>
</reference>
<keyword evidence="3 6" id="KW-1133">Transmembrane helix</keyword>
<dbReference type="Pfam" id="PF01544">
    <property type="entry name" value="CorA"/>
    <property type="match status" value="1"/>
</dbReference>
<feature type="compositionally biased region" description="Pro residues" evidence="5">
    <location>
        <begin position="213"/>
        <end position="229"/>
    </location>
</feature>
<feature type="compositionally biased region" description="Polar residues" evidence="5">
    <location>
        <begin position="859"/>
        <end position="875"/>
    </location>
</feature>
<feature type="domain" description="Ubiquitin-like" evidence="7">
    <location>
        <begin position="28"/>
        <end position="109"/>
    </location>
</feature>
<name>A0AAN6Y7N7_9PEZI</name>
<feature type="region of interest" description="Disordered" evidence="5">
    <location>
        <begin position="1316"/>
        <end position="1337"/>
    </location>
</feature>
<feature type="region of interest" description="Disordered" evidence="5">
    <location>
        <begin position="617"/>
        <end position="648"/>
    </location>
</feature>
<evidence type="ECO:0000313" key="8">
    <source>
        <dbReference type="EMBL" id="KAK4213974.1"/>
    </source>
</evidence>
<feature type="region of interest" description="Disordered" evidence="5">
    <location>
        <begin position="859"/>
        <end position="885"/>
    </location>
</feature>
<feature type="compositionally biased region" description="Pro residues" evidence="5">
    <location>
        <begin position="120"/>
        <end position="142"/>
    </location>
</feature>
<feature type="transmembrane region" description="Helical" evidence="6">
    <location>
        <begin position="1230"/>
        <end position="1252"/>
    </location>
</feature>
<dbReference type="SUPFAM" id="SSF144083">
    <property type="entry name" value="Magnesium transport protein CorA, transmembrane region"/>
    <property type="match status" value="1"/>
</dbReference>
<sequence>MSGPPDTQPANEPGEEKGKEKQEPDSQVESIQFKDAIGRKFTFPWKLAQLWAGMEELIKQAFLHVDVIGVHVQQGHYDLIGPDGTIILPQCWEMLVRPGMAISMTIWPMEKPPPRHQRHPPPPPGWPPGRPWPPPPPPPGAAPGPSGWTGPMPRPPAPPSGRPEGIVIDVEPRKPTKKKAHSTAVFGWLNGSKPKSSKKKGDGPARLPVSEKPAPPPYTMPRVPPPRPKSPSLASSKSSAGSDYSDSWSGHGALAESRKEAVALGLVFSTKLGKRAVTDEDDRNFKLNKRSTFHVSNKKSQTDSVCYEILSAQRYAHGDADVEDEGSPIQLVYRHKGDTFPDRPAEAGLESRKMKWQHVKKCHMELEEFSHYACQNLSTSDKMFSIIRNLLDRVQKEKARRTDYGCYVEHGTVLRCDGSASANGGYAIFAAIPYLYADSFSGSSKNNNPGIKTGVVCPPWRLHQAFSPFDASTQPDMGQQFRKYHGKKGNQVLWVGQVWVLITDSGFLTCGNISHQELLGDSISMEPEKVGGETLERMIEFVDPSNRLFYFPVARCRSFLELEDIIFDELKRANAAPSNGSKWELVTPTGVSLTPASWQQFLKDDSKTLFRIEMKVTDSSEEEGDDERDSLKSWSIDRHSSDGGDIEIADTDPDADAANQFFSIPPHDGTDNIAPDWMAVLDGRDAIATDVDFFLPEYDRKIPPFFTWSPQAEKEAKKGNKASDDKEKRADILTKSLEHIELSLSGSSSTSKIIERYVNDLEDVNLLQIYHQTSSTTYDDIAHRAKGVGVSGIRLNEADSKPQLLNEGRPLVILVAEQVLQASLQVLELFAPKDLSSPVIGKFYGGLLGLLESAASNSTTKSINDQRSSTKSPSGDSAGMSGRTQFRRVEDRSKWVVQFAEKTDDCSACADGKVYGTDMAAIDHLRKVHNLKHTTRDQLVKDHLRALDQVAGEKRRTENLKLMRLYRDQILRVTSRANAIHNGVATDKGFSSPGLPLALMVAFEMLVLYICFVGHALQDVDAVFEECMATVDELAGADLPKYAQTLEILGERVEGQLLKAQKVISTTTLTGSTGAVLHYSTVVGTEFVATQMICNLLRRPIYGGMDTAALFTGYLVKKQSEALAGYGGGKRHIRDIIALVGEIKKMQKILKWQTDITNRLTTVLSPTTFPKRTKPRGVLYELESTLLSSADDRIDLCDKRLVKGLESCEGLVDMINEVAEMTKDEGGRAILIFTITTIVFLPLSFVASYLSMNGGPGETLDWKATQALFWEIAAPLAAVIIVLCVGLTYKAAGMGDFFGRWVSDWSGDKGEVESVLHSESSRSLSEDDSVSEDSDLV</sequence>
<feature type="compositionally biased region" description="Acidic residues" evidence="5">
    <location>
        <begin position="619"/>
        <end position="628"/>
    </location>
</feature>
<accession>A0AAN6Y7N7</accession>